<dbReference type="EMBL" id="CP003587">
    <property type="protein sequence ID" value="AGY58755.1"/>
    <property type="molecule type" value="Genomic_DNA"/>
</dbReference>
<dbReference type="KEGG" id="glj:GKIL_2509"/>
<dbReference type="GO" id="GO:0006352">
    <property type="term" value="P:DNA-templated transcription initiation"/>
    <property type="evidence" value="ECO:0007669"/>
    <property type="project" value="InterPro"/>
</dbReference>
<dbReference type="NCBIfam" id="NF009172">
    <property type="entry name" value="PRK12519.1"/>
    <property type="match status" value="1"/>
</dbReference>
<dbReference type="InterPro" id="IPR036388">
    <property type="entry name" value="WH-like_DNA-bd_sf"/>
</dbReference>
<organism evidence="8 9">
    <name type="scientific">Gloeobacter kilaueensis (strain ATCC BAA-2537 / CCAP 1431/1 / ULC 316 / JS1)</name>
    <dbReference type="NCBI Taxonomy" id="1183438"/>
    <lineage>
        <taxon>Bacteria</taxon>
        <taxon>Bacillati</taxon>
        <taxon>Cyanobacteriota</taxon>
        <taxon>Cyanophyceae</taxon>
        <taxon>Gloeobacterales</taxon>
        <taxon>Gloeobacteraceae</taxon>
        <taxon>Gloeobacter</taxon>
    </lineage>
</organism>
<dbReference type="InterPro" id="IPR013324">
    <property type="entry name" value="RNA_pol_sigma_r3/r4-like"/>
</dbReference>
<keyword evidence="5" id="KW-0804">Transcription</keyword>
<dbReference type="Gene3D" id="1.10.10.10">
    <property type="entry name" value="Winged helix-like DNA-binding domain superfamily/Winged helix DNA-binding domain"/>
    <property type="match status" value="1"/>
</dbReference>
<dbReference type="PATRIC" id="fig|1183438.3.peg.2470"/>
<keyword evidence="4" id="KW-0238">DNA-binding</keyword>
<feature type="domain" description="RNA polymerase sigma-70 region 2" evidence="6">
    <location>
        <begin position="24"/>
        <end position="90"/>
    </location>
</feature>
<gene>
    <name evidence="8" type="primary">rpoE</name>
    <name evidence="8" type="ORF">GKIL_2509</name>
</gene>
<sequence length="184" mass="20739">MDALNDIEAYRALKQGNASALSLLYDRHGGVVYRLALRLLGSSEEAEDLSQEVFLQLWQKQTYDPARGSLSNFLLTLTRSRAIDRLRSRGARGRFLQRWMREGDVGIAAGSPFERLAADERSERVQTALKTLPEAQRQALELAYYEGLSQSEIAQRLDTPIGTVKSRSRQGLLKLRNLLFDLLG</sequence>
<dbReference type="AlphaFoldDB" id="U5QM53"/>
<dbReference type="STRING" id="1183438.GKIL_2509"/>
<keyword evidence="9" id="KW-1185">Reference proteome</keyword>
<reference evidence="8 9" key="1">
    <citation type="journal article" date="2013" name="PLoS ONE">
        <title>Cultivation and Complete Genome Sequencing of Gloeobacter kilaueensis sp. nov., from a Lava Cave in Kilauea Caldera, Hawai'i.</title>
        <authorList>
            <person name="Saw J.H."/>
            <person name="Schatz M."/>
            <person name="Brown M.V."/>
            <person name="Kunkel D.D."/>
            <person name="Foster J.S."/>
            <person name="Shick H."/>
            <person name="Christensen S."/>
            <person name="Hou S."/>
            <person name="Wan X."/>
            <person name="Donachie S.P."/>
        </authorList>
    </citation>
    <scope>NUCLEOTIDE SEQUENCE [LARGE SCALE GENOMIC DNA]</scope>
    <source>
        <strain evidence="9">JS</strain>
    </source>
</reference>
<dbReference type="InterPro" id="IPR013325">
    <property type="entry name" value="RNA_pol_sigma_r2"/>
</dbReference>
<dbReference type="Proteomes" id="UP000017396">
    <property type="component" value="Chromosome"/>
</dbReference>
<dbReference type="InterPro" id="IPR007627">
    <property type="entry name" value="RNA_pol_sigma70_r2"/>
</dbReference>
<dbReference type="CDD" id="cd06171">
    <property type="entry name" value="Sigma70_r4"/>
    <property type="match status" value="1"/>
</dbReference>
<dbReference type="InterPro" id="IPR039425">
    <property type="entry name" value="RNA_pol_sigma-70-like"/>
</dbReference>
<dbReference type="InterPro" id="IPR014284">
    <property type="entry name" value="RNA_pol_sigma-70_dom"/>
</dbReference>
<dbReference type="Pfam" id="PF04545">
    <property type="entry name" value="Sigma70_r4"/>
    <property type="match status" value="1"/>
</dbReference>
<dbReference type="NCBIfam" id="TIGR02937">
    <property type="entry name" value="sigma70-ECF"/>
    <property type="match status" value="1"/>
</dbReference>
<evidence type="ECO:0000259" key="7">
    <source>
        <dbReference type="Pfam" id="PF04545"/>
    </source>
</evidence>
<dbReference type="InterPro" id="IPR007630">
    <property type="entry name" value="RNA_pol_sigma70_r4"/>
</dbReference>
<dbReference type="PANTHER" id="PTHR43133">
    <property type="entry name" value="RNA POLYMERASE ECF-TYPE SIGMA FACTO"/>
    <property type="match status" value="1"/>
</dbReference>
<comment type="similarity">
    <text evidence="1">Belongs to the sigma-70 factor family. ECF subfamily.</text>
</comment>
<feature type="domain" description="RNA polymerase sigma-70 region 4" evidence="7">
    <location>
        <begin position="128"/>
        <end position="177"/>
    </location>
</feature>
<evidence type="ECO:0000256" key="2">
    <source>
        <dbReference type="ARBA" id="ARBA00023015"/>
    </source>
</evidence>
<dbReference type="eggNOG" id="COG1595">
    <property type="taxonomic scope" value="Bacteria"/>
</dbReference>
<evidence type="ECO:0000313" key="9">
    <source>
        <dbReference type="Proteomes" id="UP000017396"/>
    </source>
</evidence>
<dbReference type="PANTHER" id="PTHR43133:SF62">
    <property type="entry name" value="RNA POLYMERASE SIGMA FACTOR SIGZ"/>
    <property type="match status" value="1"/>
</dbReference>
<dbReference type="SUPFAM" id="SSF88946">
    <property type="entry name" value="Sigma2 domain of RNA polymerase sigma factors"/>
    <property type="match status" value="1"/>
</dbReference>
<protein>
    <submittedName>
        <fullName evidence="8">RNA polymerase sigma factor</fullName>
    </submittedName>
</protein>
<keyword evidence="3" id="KW-0731">Sigma factor</keyword>
<accession>U5QM53</accession>
<dbReference type="HOGENOM" id="CLU_047691_9_3_3"/>
<evidence type="ECO:0000259" key="6">
    <source>
        <dbReference type="Pfam" id="PF04542"/>
    </source>
</evidence>
<dbReference type="SUPFAM" id="SSF88659">
    <property type="entry name" value="Sigma3 and sigma4 domains of RNA polymerase sigma factors"/>
    <property type="match status" value="1"/>
</dbReference>
<dbReference type="Gene3D" id="1.10.1740.10">
    <property type="match status" value="1"/>
</dbReference>
<name>U5QM53_GLOK1</name>
<evidence type="ECO:0000256" key="1">
    <source>
        <dbReference type="ARBA" id="ARBA00010641"/>
    </source>
</evidence>
<dbReference type="Pfam" id="PF04542">
    <property type="entry name" value="Sigma70_r2"/>
    <property type="match status" value="1"/>
</dbReference>
<proteinExistence type="inferred from homology"/>
<dbReference type="GO" id="GO:0016987">
    <property type="term" value="F:sigma factor activity"/>
    <property type="evidence" value="ECO:0007669"/>
    <property type="project" value="UniProtKB-KW"/>
</dbReference>
<evidence type="ECO:0000256" key="4">
    <source>
        <dbReference type="ARBA" id="ARBA00023125"/>
    </source>
</evidence>
<evidence type="ECO:0000313" key="8">
    <source>
        <dbReference type="EMBL" id="AGY58755.1"/>
    </source>
</evidence>
<keyword evidence="2" id="KW-0805">Transcription regulation</keyword>
<dbReference type="GO" id="GO:0003677">
    <property type="term" value="F:DNA binding"/>
    <property type="evidence" value="ECO:0007669"/>
    <property type="project" value="UniProtKB-KW"/>
</dbReference>
<evidence type="ECO:0000256" key="5">
    <source>
        <dbReference type="ARBA" id="ARBA00023163"/>
    </source>
</evidence>
<evidence type="ECO:0000256" key="3">
    <source>
        <dbReference type="ARBA" id="ARBA00023082"/>
    </source>
</evidence>